<evidence type="ECO:0000256" key="4">
    <source>
        <dbReference type="ARBA" id="ARBA00023172"/>
    </source>
</evidence>
<dbReference type="AlphaFoldDB" id="A0A450VL52"/>
<dbReference type="Gene3D" id="1.10.150.130">
    <property type="match status" value="1"/>
</dbReference>
<dbReference type="Pfam" id="PF00589">
    <property type="entry name" value="Phage_integrase"/>
    <property type="match status" value="1"/>
</dbReference>
<name>A0A450VL52_9GAMM</name>
<gene>
    <name evidence="8" type="ORF">BECKFM1743A_GA0114220_1000125</name>
    <name evidence="10" type="ORF">BECKFM1743B_GA0114221_1000125</name>
    <name evidence="9" type="ORF">BECKFM1743C_GA0114222_1000125</name>
</gene>
<dbReference type="InterPro" id="IPR044068">
    <property type="entry name" value="CB"/>
</dbReference>
<dbReference type="GO" id="GO:0003677">
    <property type="term" value="F:DNA binding"/>
    <property type="evidence" value="ECO:0007669"/>
    <property type="project" value="UniProtKB-UniRule"/>
</dbReference>
<proteinExistence type="inferred from homology"/>
<dbReference type="PANTHER" id="PTHR30629:SF2">
    <property type="entry name" value="PROPHAGE INTEGRASE INTS-RELATED"/>
    <property type="match status" value="1"/>
</dbReference>
<reference evidence="10" key="1">
    <citation type="submission" date="2019-02" db="EMBL/GenBank/DDBJ databases">
        <authorList>
            <person name="Gruber-Vodicka R. H."/>
            <person name="Seah K. B. B."/>
        </authorList>
    </citation>
    <scope>NUCLEOTIDE SEQUENCE</scope>
    <source>
        <strain evidence="8">BECK_BZ163</strain>
        <strain evidence="10">BECK_BZ164</strain>
        <strain evidence="9">BECK_BZ165</strain>
    </source>
</reference>
<keyword evidence="3 5" id="KW-0238">DNA-binding</keyword>
<organism evidence="10">
    <name type="scientific">Candidatus Kentrum sp. FM</name>
    <dbReference type="NCBI Taxonomy" id="2126340"/>
    <lineage>
        <taxon>Bacteria</taxon>
        <taxon>Pseudomonadati</taxon>
        <taxon>Pseudomonadota</taxon>
        <taxon>Gammaproteobacteria</taxon>
        <taxon>Candidatus Kentrum</taxon>
    </lineage>
</organism>
<feature type="domain" description="Tyr recombinase" evidence="6">
    <location>
        <begin position="201"/>
        <end position="384"/>
    </location>
</feature>
<dbReference type="PROSITE" id="PS51898">
    <property type="entry name" value="TYR_RECOMBINASE"/>
    <property type="match status" value="1"/>
</dbReference>
<dbReference type="EMBL" id="CAADFA010000001">
    <property type="protein sequence ID" value="VFJ43381.1"/>
    <property type="molecule type" value="Genomic_DNA"/>
</dbReference>
<evidence type="ECO:0000259" key="7">
    <source>
        <dbReference type="PROSITE" id="PS51900"/>
    </source>
</evidence>
<evidence type="ECO:0000256" key="3">
    <source>
        <dbReference type="ARBA" id="ARBA00023125"/>
    </source>
</evidence>
<dbReference type="EMBL" id="CAADEZ010000001">
    <property type="protein sequence ID" value="VFJ42645.1"/>
    <property type="molecule type" value="Genomic_DNA"/>
</dbReference>
<dbReference type="GO" id="GO:0015074">
    <property type="term" value="P:DNA integration"/>
    <property type="evidence" value="ECO:0007669"/>
    <property type="project" value="UniProtKB-KW"/>
</dbReference>
<dbReference type="CDD" id="cd00801">
    <property type="entry name" value="INT_P4_C"/>
    <property type="match status" value="1"/>
</dbReference>
<evidence type="ECO:0000256" key="5">
    <source>
        <dbReference type="PROSITE-ProRule" id="PRU01248"/>
    </source>
</evidence>
<dbReference type="InterPro" id="IPR038488">
    <property type="entry name" value="Integrase_DNA-bd_sf"/>
</dbReference>
<dbReference type="GO" id="GO:0006310">
    <property type="term" value="P:DNA recombination"/>
    <property type="evidence" value="ECO:0007669"/>
    <property type="project" value="UniProtKB-KW"/>
</dbReference>
<evidence type="ECO:0000313" key="8">
    <source>
        <dbReference type="EMBL" id="VFJ42645.1"/>
    </source>
</evidence>
<dbReference type="InterPro" id="IPR011010">
    <property type="entry name" value="DNA_brk_join_enz"/>
</dbReference>
<evidence type="ECO:0000313" key="10">
    <source>
        <dbReference type="EMBL" id="VFK05523.1"/>
    </source>
</evidence>
<dbReference type="InterPro" id="IPR002104">
    <property type="entry name" value="Integrase_catalytic"/>
</dbReference>
<dbReference type="Gene3D" id="3.30.160.390">
    <property type="entry name" value="Integrase, DNA-binding domain"/>
    <property type="match status" value="1"/>
</dbReference>
<keyword evidence="4" id="KW-0233">DNA recombination</keyword>
<dbReference type="Gene3D" id="1.10.443.10">
    <property type="entry name" value="Intergrase catalytic core"/>
    <property type="match status" value="1"/>
</dbReference>
<dbReference type="Pfam" id="PF22022">
    <property type="entry name" value="Phage_int_M"/>
    <property type="match status" value="1"/>
</dbReference>
<dbReference type="InterPro" id="IPR025166">
    <property type="entry name" value="Integrase_DNA_bind_dom"/>
</dbReference>
<comment type="similarity">
    <text evidence="1">Belongs to the 'phage' integrase family.</text>
</comment>
<protein>
    <submittedName>
        <fullName evidence="10">Integrase</fullName>
    </submittedName>
</protein>
<dbReference type="InterPro" id="IPR010998">
    <property type="entry name" value="Integrase_recombinase_N"/>
</dbReference>
<evidence type="ECO:0000313" key="9">
    <source>
        <dbReference type="EMBL" id="VFJ43381.1"/>
    </source>
</evidence>
<keyword evidence="2" id="KW-0229">DNA integration</keyword>
<dbReference type="PANTHER" id="PTHR30629">
    <property type="entry name" value="PROPHAGE INTEGRASE"/>
    <property type="match status" value="1"/>
</dbReference>
<dbReference type="SUPFAM" id="SSF56349">
    <property type="entry name" value="DNA breaking-rejoining enzymes"/>
    <property type="match status" value="1"/>
</dbReference>
<sequence>MLTDITTRSAKPGPKPFKLFDGEGLFLLVTPKGQKWWRLKYRYNGKEKMLSLGVYPKVGLKDARKRRDDARELLANGINPSENRKAQKLAQTERAANSFEVVAREWFAKYSPGWVPAHGQRVLQRLERDVFPWIGARPINDILSPELLTVIRRIEERGALQTAHRALQICGQVFRYAIATGRAERDSAVDLRGALPPAKGKHFAAVTEPALVGGLLRAIDGYHGTFPVCCALRFAPLVFVRPGELCKAQWVDIDLDASEWRYTVTKTDTPHIVPLSRQAVEILTELQPLTGEGRYVFQDERNRKQPMSDTTLPTALRRMGIGKEEMTVHGFRAMARTLLDEVLGFRPDYIEHQLAHAVRDPNGRAYNRTRYLPERREMMQAWADYLDTLRKDAEIIPLKRSA</sequence>
<evidence type="ECO:0000256" key="2">
    <source>
        <dbReference type="ARBA" id="ARBA00022908"/>
    </source>
</evidence>
<feature type="domain" description="Core-binding (CB)" evidence="7">
    <location>
        <begin position="97"/>
        <end position="178"/>
    </location>
</feature>
<dbReference type="Pfam" id="PF13356">
    <property type="entry name" value="Arm-DNA-bind_3"/>
    <property type="match status" value="1"/>
</dbReference>
<dbReference type="InterPro" id="IPR050808">
    <property type="entry name" value="Phage_Integrase"/>
</dbReference>
<dbReference type="InterPro" id="IPR013762">
    <property type="entry name" value="Integrase-like_cat_sf"/>
</dbReference>
<dbReference type="EMBL" id="CAADFL010000001">
    <property type="protein sequence ID" value="VFK05523.1"/>
    <property type="molecule type" value="Genomic_DNA"/>
</dbReference>
<evidence type="ECO:0000259" key="6">
    <source>
        <dbReference type="PROSITE" id="PS51898"/>
    </source>
</evidence>
<dbReference type="PROSITE" id="PS51900">
    <property type="entry name" value="CB"/>
    <property type="match status" value="1"/>
</dbReference>
<accession>A0A450VL52</accession>
<evidence type="ECO:0000256" key="1">
    <source>
        <dbReference type="ARBA" id="ARBA00008857"/>
    </source>
</evidence>
<dbReference type="InterPro" id="IPR053876">
    <property type="entry name" value="Phage_int_M"/>
</dbReference>